<dbReference type="RefSeq" id="WP_053230669.1">
    <property type="nucleotide sequence ID" value="NZ_CP011125.1"/>
</dbReference>
<dbReference type="STRING" id="927083.DB32_000360"/>
<sequence length="252" mass="27428">MSVASTQVAEAIRERGYALIPGLLSAAEIACARSSLERLVHAVAPEQLYAPSSVTVARPEIAASFVLTPTGLTITGLQHVAPEIAPLLLRDRLLSPLRALLGDDLRLEALGAAVSDRMRPFFGWHTHIDGEEEWTRMRAKRWPAKPTVERVIVVVYLDDLDDDGGPLLVLPRRVGDPTTPSHDTLARDWPGQVVLRPTAGTAVLLEQCTWHAAHSLRRAGHRMFVGGYFATRESPTPAFADATLDALLRGSL</sequence>
<dbReference type="AlphaFoldDB" id="A0A0F6VYZ5"/>
<dbReference type="SUPFAM" id="SSF51197">
    <property type="entry name" value="Clavaminate synthase-like"/>
    <property type="match status" value="1"/>
</dbReference>
<dbReference type="EMBL" id="CP011125">
    <property type="protein sequence ID" value="AKF03211.1"/>
    <property type="molecule type" value="Genomic_DNA"/>
</dbReference>
<proteinExistence type="predicted"/>
<evidence type="ECO:0000313" key="2">
    <source>
        <dbReference type="Proteomes" id="UP000034883"/>
    </source>
</evidence>
<dbReference type="Pfam" id="PF05721">
    <property type="entry name" value="PhyH"/>
    <property type="match status" value="1"/>
</dbReference>
<evidence type="ECO:0000313" key="1">
    <source>
        <dbReference type="EMBL" id="AKF03211.1"/>
    </source>
</evidence>
<name>A0A0F6VYZ5_9BACT</name>
<gene>
    <name evidence="1" type="ORF">DB32_000360</name>
</gene>
<keyword evidence="2" id="KW-1185">Reference proteome</keyword>
<dbReference type="InterPro" id="IPR008775">
    <property type="entry name" value="Phytyl_CoA_dOase-like"/>
</dbReference>
<reference evidence="1 2" key="1">
    <citation type="submission" date="2015-03" db="EMBL/GenBank/DDBJ databases">
        <title>Genome assembly of Sandaracinus amylolyticus DSM 53668.</title>
        <authorList>
            <person name="Sharma G."/>
            <person name="Subramanian S."/>
        </authorList>
    </citation>
    <scope>NUCLEOTIDE SEQUENCE [LARGE SCALE GENOMIC DNA]</scope>
    <source>
        <strain evidence="1 2">DSM 53668</strain>
    </source>
</reference>
<organism evidence="1 2">
    <name type="scientific">Sandaracinus amylolyticus</name>
    <dbReference type="NCBI Taxonomy" id="927083"/>
    <lineage>
        <taxon>Bacteria</taxon>
        <taxon>Pseudomonadati</taxon>
        <taxon>Myxococcota</taxon>
        <taxon>Polyangia</taxon>
        <taxon>Polyangiales</taxon>
        <taxon>Sandaracinaceae</taxon>
        <taxon>Sandaracinus</taxon>
    </lineage>
</organism>
<accession>A0A0F6VYZ5</accession>
<dbReference type="Gene3D" id="2.60.120.620">
    <property type="entry name" value="q2cbj1_9rhob like domain"/>
    <property type="match status" value="1"/>
</dbReference>
<dbReference type="Proteomes" id="UP000034883">
    <property type="component" value="Chromosome"/>
</dbReference>
<dbReference type="KEGG" id="samy:DB32_000360"/>
<protein>
    <recommendedName>
        <fullName evidence="3">Prolyl 4-hydroxylase alpha subunit Fe(2+) 2OG dioxygenase domain-containing protein</fullName>
    </recommendedName>
</protein>
<dbReference type="GO" id="GO:0016706">
    <property type="term" value="F:2-oxoglutarate-dependent dioxygenase activity"/>
    <property type="evidence" value="ECO:0007669"/>
    <property type="project" value="UniProtKB-ARBA"/>
</dbReference>
<evidence type="ECO:0008006" key="3">
    <source>
        <dbReference type="Google" id="ProtNLM"/>
    </source>
</evidence>